<dbReference type="InterPro" id="IPR013977">
    <property type="entry name" value="GcvT_C"/>
</dbReference>
<feature type="domain" description="GCVT N-terminal" evidence="9">
    <location>
        <begin position="5"/>
        <end position="245"/>
    </location>
</feature>
<dbReference type="Gene3D" id="3.30.1360.120">
    <property type="entry name" value="Probable tRNA modification gtpase trme, domain 1"/>
    <property type="match status" value="1"/>
</dbReference>
<sequence>MRTPLYSIHKELNAKISEFAGWEMPIFYSSIKEEVLAVRNACGVFDVSHMGRIFIRGPSAKDTLEYLTTNLISKLSPGKVQYSMLVNQRGTVIDDITVYMLDEENFMLCVNAINRQKVINWISKHHPVEDLSESTVQIALQGRDSPKLLSEFFPVEGIKYYHFKVFDNIIISRTGYTGEDGFEIYAGLKEGVELFKKFLEHAKPCGLGARDVLRIEAGFPLYGHEISEEITPFEASLDKFVCMEKEFIGRKALMETQVNRKLFGLELLEKGVPREGYKIYVEDRTIGVVSSGTYSPTLDRGIALCFVDPNYRKEGLEVYVDIRGKRLKARLRSYPFVRR</sequence>
<evidence type="ECO:0000256" key="5">
    <source>
        <dbReference type="ARBA" id="ARBA00031395"/>
    </source>
</evidence>
<dbReference type="Gene3D" id="3.30.70.1400">
    <property type="entry name" value="Aminomethyltransferase beta-barrel domains"/>
    <property type="match status" value="1"/>
</dbReference>
<name>A0A285NXB2_9AQUI</name>
<proteinExistence type="inferred from homology"/>
<keyword evidence="11" id="KW-0489">Methyltransferase</keyword>
<evidence type="ECO:0000313" key="11">
    <source>
        <dbReference type="EMBL" id="SNZ14125.1"/>
    </source>
</evidence>
<dbReference type="GO" id="GO:0008168">
    <property type="term" value="F:methyltransferase activity"/>
    <property type="evidence" value="ECO:0007669"/>
    <property type="project" value="UniProtKB-KW"/>
</dbReference>
<evidence type="ECO:0000256" key="3">
    <source>
        <dbReference type="ARBA" id="ARBA00022576"/>
    </source>
</evidence>
<dbReference type="GO" id="GO:0005960">
    <property type="term" value="C:glycine cleavage complex"/>
    <property type="evidence" value="ECO:0007669"/>
    <property type="project" value="InterPro"/>
</dbReference>
<dbReference type="Pfam" id="PF01571">
    <property type="entry name" value="GCV_T"/>
    <property type="match status" value="1"/>
</dbReference>
<dbReference type="InterPro" id="IPR029043">
    <property type="entry name" value="GcvT/YgfZ_C"/>
</dbReference>
<dbReference type="GO" id="GO:0019464">
    <property type="term" value="P:glycine decarboxylation via glycine cleavage system"/>
    <property type="evidence" value="ECO:0007669"/>
    <property type="project" value="UniProtKB-UniRule"/>
</dbReference>
<gene>
    <name evidence="7" type="primary">gcvT</name>
    <name evidence="11" type="ORF">SAMN06265353_0992</name>
</gene>
<evidence type="ECO:0000259" key="10">
    <source>
        <dbReference type="Pfam" id="PF08669"/>
    </source>
</evidence>
<dbReference type="PANTHER" id="PTHR43757:SF2">
    <property type="entry name" value="AMINOMETHYLTRANSFERASE, MITOCHONDRIAL"/>
    <property type="match status" value="1"/>
</dbReference>
<dbReference type="Gene3D" id="2.40.30.110">
    <property type="entry name" value="Aminomethyltransferase beta-barrel domains"/>
    <property type="match status" value="1"/>
</dbReference>
<dbReference type="RefSeq" id="WP_096601938.1">
    <property type="nucleotide sequence ID" value="NZ_OBEN01000004.1"/>
</dbReference>
<dbReference type="GO" id="GO:0005829">
    <property type="term" value="C:cytosol"/>
    <property type="evidence" value="ECO:0007669"/>
    <property type="project" value="TreeGrafter"/>
</dbReference>
<dbReference type="InterPro" id="IPR006223">
    <property type="entry name" value="GcvT"/>
</dbReference>
<dbReference type="EMBL" id="OBEN01000004">
    <property type="protein sequence ID" value="SNZ14125.1"/>
    <property type="molecule type" value="Genomic_DNA"/>
</dbReference>
<dbReference type="GO" id="GO:0004047">
    <property type="term" value="F:aminomethyltransferase activity"/>
    <property type="evidence" value="ECO:0007669"/>
    <property type="project" value="UniProtKB-UniRule"/>
</dbReference>
<dbReference type="Pfam" id="PF08669">
    <property type="entry name" value="GCV_T_C"/>
    <property type="match status" value="1"/>
</dbReference>
<evidence type="ECO:0000256" key="4">
    <source>
        <dbReference type="ARBA" id="ARBA00022679"/>
    </source>
</evidence>
<dbReference type="SUPFAM" id="SSF101790">
    <property type="entry name" value="Aminomethyltransferase beta-barrel domain"/>
    <property type="match status" value="1"/>
</dbReference>
<dbReference type="FunFam" id="3.30.70.1400:FF:000001">
    <property type="entry name" value="Aminomethyltransferase"/>
    <property type="match status" value="1"/>
</dbReference>
<dbReference type="PANTHER" id="PTHR43757">
    <property type="entry name" value="AMINOMETHYLTRANSFERASE"/>
    <property type="match status" value="1"/>
</dbReference>
<dbReference type="HAMAP" id="MF_00259">
    <property type="entry name" value="GcvT"/>
    <property type="match status" value="1"/>
</dbReference>
<evidence type="ECO:0000259" key="9">
    <source>
        <dbReference type="Pfam" id="PF01571"/>
    </source>
</evidence>
<comment type="similarity">
    <text evidence="1 7">Belongs to the GcvT family.</text>
</comment>
<evidence type="ECO:0000256" key="1">
    <source>
        <dbReference type="ARBA" id="ARBA00008609"/>
    </source>
</evidence>
<reference evidence="12" key="1">
    <citation type="submission" date="2017-09" db="EMBL/GenBank/DDBJ databases">
        <authorList>
            <person name="Varghese N."/>
            <person name="Submissions S."/>
        </authorList>
    </citation>
    <scope>NUCLEOTIDE SEQUENCE [LARGE SCALE GENOMIC DNA]</scope>
    <source>
        <strain evidence="12">DSM 2913</strain>
    </source>
</reference>
<feature type="binding site" evidence="8">
    <location>
        <position position="183"/>
    </location>
    <ligand>
        <name>substrate</name>
    </ligand>
</feature>
<accession>A0A285NXB2</accession>
<evidence type="ECO:0000256" key="7">
    <source>
        <dbReference type="HAMAP-Rule" id="MF_00259"/>
    </source>
</evidence>
<comment type="function">
    <text evidence="7">The glycine cleavage system catalyzes the degradation of glycine.</text>
</comment>
<keyword evidence="3 7" id="KW-0032">Aminotransferase</keyword>
<dbReference type="OrthoDB" id="9774591at2"/>
<dbReference type="InterPro" id="IPR006222">
    <property type="entry name" value="GCVT_N"/>
</dbReference>
<evidence type="ECO:0000256" key="6">
    <source>
        <dbReference type="ARBA" id="ARBA00047665"/>
    </source>
</evidence>
<keyword evidence="12" id="KW-1185">Reference proteome</keyword>
<dbReference type="NCBIfam" id="NF001567">
    <property type="entry name" value="PRK00389.1"/>
    <property type="match status" value="1"/>
</dbReference>
<protein>
    <recommendedName>
        <fullName evidence="2 7">Aminomethyltransferase</fullName>
        <ecNumber evidence="2 7">2.1.2.10</ecNumber>
    </recommendedName>
    <alternativeName>
        <fullName evidence="5 7">Glycine cleavage system T protein</fullName>
    </alternativeName>
</protein>
<organism evidence="11 12">
    <name type="scientific">Hydrogenobacter hydrogenophilus</name>
    <dbReference type="NCBI Taxonomy" id="35835"/>
    <lineage>
        <taxon>Bacteria</taxon>
        <taxon>Pseudomonadati</taxon>
        <taxon>Aquificota</taxon>
        <taxon>Aquificia</taxon>
        <taxon>Aquificales</taxon>
        <taxon>Aquificaceae</taxon>
        <taxon>Hydrogenobacter</taxon>
    </lineage>
</organism>
<dbReference type="PIRSF" id="PIRSF006487">
    <property type="entry name" value="GcvT"/>
    <property type="match status" value="1"/>
</dbReference>
<dbReference type="InterPro" id="IPR027266">
    <property type="entry name" value="TrmE/GcvT-like"/>
</dbReference>
<keyword evidence="4 7" id="KW-0808">Transferase</keyword>
<evidence type="ECO:0000256" key="2">
    <source>
        <dbReference type="ARBA" id="ARBA00012616"/>
    </source>
</evidence>
<dbReference type="InterPro" id="IPR028896">
    <property type="entry name" value="GcvT/YgfZ/DmdA"/>
</dbReference>
<dbReference type="InterPro" id="IPR022903">
    <property type="entry name" value="GcvT_bac"/>
</dbReference>
<dbReference type="Gene3D" id="4.10.1250.10">
    <property type="entry name" value="Aminomethyltransferase fragment"/>
    <property type="match status" value="1"/>
</dbReference>
<evidence type="ECO:0000313" key="12">
    <source>
        <dbReference type="Proteomes" id="UP000218627"/>
    </source>
</evidence>
<evidence type="ECO:0000256" key="8">
    <source>
        <dbReference type="PIRSR" id="PIRSR006487-1"/>
    </source>
</evidence>
<dbReference type="GO" id="GO:0032259">
    <property type="term" value="P:methylation"/>
    <property type="evidence" value="ECO:0007669"/>
    <property type="project" value="UniProtKB-KW"/>
</dbReference>
<dbReference type="GO" id="GO:0008483">
    <property type="term" value="F:transaminase activity"/>
    <property type="evidence" value="ECO:0007669"/>
    <property type="project" value="UniProtKB-KW"/>
</dbReference>
<comment type="subunit">
    <text evidence="7">The glycine cleavage system is composed of four proteins: P, T, L and H.</text>
</comment>
<dbReference type="AlphaFoldDB" id="A0A285NXB2"/>
<dbReference type="NCBIfam" id="TIGR00528">
    <property type="entry name" value="gcvT"/>
    <property type="match status" value="1"/>
</dbReference>
<dbReference type="EC" id="2.1.2.10" evidence="2 7"/>
<dbReference type="FunFam" id="2.40.30.110:FF:000003">
    <property type="entry name" value="Aminomethyltransferase"/>
    <property type="match status" value="1"/>
</dbReference>
<dbReference type="SUPFAM" id="SSF103025">
    <property type="entry name" value="Folate-binding domain"/>
    <property type="match status" value="1"/>
</dbReference>
<comment type="catalytic activity">
    <reaction evidence="6 7">
        <text>N(6)-[(R)-S(8)-aminomethyldihydrolipoyl]-L-lysyl-[protein] + (6S)-5,6,7,8-tetrahydrofolate = N(6)-[(R)-dihydrolipoyl]-L-lysyl-[protein] + (6R)-5,10-methylene-5,6,7,8-tetrahydrofolate + NH4(+)</text>
        <dbReference type="Rhea" id="RHEA:16945"/>
        <dbReference type="Rhea" id="RHEA-COMP:10475"/>
        <dbReference type="Rhea" id="RHEA-COMP:10492"/>
        <dbReference type="ChEBI" id="CHEBI:15636"/>
        <dbReference type="ChEBI" id="CHEBI:28938"/>
        <dbReference type="ChEBI" id="CHEBI:57453"/>
        <dbReference type="ChEBI" id="CHEBI:83100"/>
        <dbReference type="ChEBI" id="CHEBI:83143"/>
        <dbReference type="EC" id="2.1.2.10"/>
    </reaction>
</comment>
<feature type="domain" description="Aminomethyltransferase C-terminal" evidence="10">
    <location>
        <begin position="260"/>
        <end position="337"/>
    </location>
</feature>
<dbReference type="Proteomes" id="UP000218627">
    <property type="component" value="Unassembled WGS sequence"/>
</dbReference>